<evidence type="ECO:0000256" key="3">
    <source>
        <dbReference type="ARBA" id="ARBA00022741"/>
    </source>
</evidence>
<dbReference type="SUPFAM" id="SSF52540">
    <property type="entry name" value="P-loop containing nucleoside triphosphate hydrolases"/>
    <property type="match status" value="1"/>
</dbReference>
<dbReference type="Gene3D" id="3.40.50.300">
    <property type="entry name" value="P-loop containing nucleotide triphosphate hydrolases"/>
    <property type="match status" value="1"/>
</dbReference>
<gene>
    <name evidence="5" type="ORF">UFOPK3099_00625</name>
</gene>
<dbReference type="EMBL" id="CAFAAV010000033">
    <property type="protein sequence ID" value="CAB4809328.1"/>
    <property type="molecule type" value="Genomic_DNA"/>
</dbReference>
<evidence type="ECO:0000256" key="1">
    <source>
        <dbReference type="ARBA" id="ARBA00022448"/>
    </source>
</evidence>
<reference evidence="5" key="1">
    <citation type="submission" date="2020-05" db="EMBL/GenBank/DDBJ databases">
        <authorList>
            <person name="Chiriac C."/>
            <person name="Salcher M."/>
            <person name="Ghai R."/>
            <person name="Kavagutti S V."/>
        </authorList>
    </citation>
    <scope>NUCLEOTIDE SEQUENCE</scope>
</reference>
<keyword evidence="2" id="KW-0677">Repeat</keyword>
<accession>A0A6J6YPY9</accession>
<name>A0A6J6YPY9_9ZZZZ</name>
<keyword evidence="4" id="KW-0067">ATP-binding</keyword>
<dbReference type="PANTHER" id="PTHR43790">
    <property type="entry name" value="CARBOHYDRATE TRANSPORT ATP-BINDING PROTEIN MG119-RELATED"/>
    <property type="match status" value="1"/>
</dbReference>
<dbReference type="InterPro" id="IPR027417">
    <property type="entry name" value="P-loop_NTPase"/>
</dbReference>
<dbReference type="InterPro" id="IPR050107">
    <property type="entry name" value="ABC_carbohydrate_import_ATPase"/>
</dbReference>
<keyword evidence="3" id="KW-0547">Nucleotide-binding</keyword>
<sequence length="145" mass="15660">MLKSYRRPPISKGPLLQHRAIRKNAQELIERFGIKTPDAHTSTRLLSGGNVQKVLLARELSSDPHVLVAASPTRGLDVGAIETVRGLLLDAARRGMGVLLITEDLEEAISLSDRIVVMFAGRLAGSVDRDNADITEIGLLMGGNQ</sequence>
<evidence type="ECO:0000256" key="2">
    <source>
        <dbReference type="ARBA" id="ARBA00022737"/>
    </source>
</evidence>
<dbReference type="GO" id="GO:0005524">
    <property type="term" value="F:ATP binding"/>
    <property type="evidence" value="ECO:0007669"/>
    <property type="project" value="UniProtKB-KW"/>
</dbReference>
<evidence type="ECO:0000313" key="5">
    <source>
        <dbReference type="EMBL" id="CAB4809328.1"/>
    </source>
</evidence>
<organism evidence="5">
    <name type="scientific">freshwater metagenome</name>
    <dbReference type="NCBI Taxonomy" id="449393"/>
    <lineage>
        <taxon>unclassified sequences</taxon>
        <taxon>metagenomes</taxon>
        <taxon>ecological metagenomes</taxon>
    </lineage>
</organism>
<proteinExistence type="predicted"/>
<evidence type="ECO:0000256" key="4">
    <source>
        <dbReference type="ARBA" id="ARBA00022840"/>
    </source>
</evidence>
<keyword evidence="1" id="KW-0813">Transport</keyword>
<dbReference type="PANTHER" id="PTHR43790:SF9">
    <property type="entry name" value="GALACTOFURANOSE TRANSPORTER ATP-BINDING PROTEIN YTFR"/>
    <property type="match status" value="1"/>
</dbReference>
<dbReference type="AlphaFoldDB" id="A0A6J6YPY9"/>
<protein>
    <submittedName>
        <fullName evidence="5">Unannotated protein</fullName>
    </submittedName>
</protein>